<proteinExistence type="predicted"/>
<organism evidence="2 3">
    <name type="scientific">Nocardioides jishulii</name>
    <dbReference type="NCBI Taxonomy" id="2575440"/>
    <lineage>
        <taxon>Bacteria</taxon>
        <taxon>Bacillati</taxon>
        <taxon>Actinomycetota</taxon>
        <taxon>Actinomycetes</taxon>
        <taxon>Propionibacteriales</taxon>
        <taxon>Nocardioidaceae</taxon>
        <taxon>Nocardioides</taxon>
    </lineage>
</organism>
<dbReference type="EMBL" id="SZPY01000001">
    <property type="protein sequence ID" value="TKI64787.1"/>
    <property type="molecule type" value="Genomic_DNA"/>
</dbReference>
<keyword evidence="3" id="KW-1185">Reference proteome</keyword>
<gene>
    <name evidence="2" type="ORF">FC770_06655</name>
</gene>
<feature type="region of interest" description="Disordered" evidence="1">
    <location>
        <begin position="35"/>
        <end position="116"/>
    </location>
</feature>
<dbReference type="AlphaFoldDB" id="A0A4U2YTH8"/>
<evidence type="ECO:0000313" key="2">
    <source>
        <dbReference type="EMBL" id="TKI64787.1"/>
    </source>
</evidence>
<protein>
    <submittedName>
        <fullName evidence="2">Uncharacterized protein</fullName>
    </submittedName>
</protein>
<accession>A0A4U2YTH8</accession>
<dbReference type="Proteomes" id="UP000307808">
    <property type="component" value="Unassembled WGS sequence"/>
</dbReference>
<comment type="caution">
    <text evidence="2">The sequence shown here is derived from an EMBL/GenBank/DDBJ whole genome shotgun (WGS) entry which is preliminary data.</text>
</comment>
<name>A0A4U2YTH8_9ACTN</name>
<evidence type="ECO:0000313" key="3">
    <source>
        <dbReference type="Proteomes" id="UP000307808"/>
    </source>
</evidence>
<feature type="compositionally biased region" description="Basic residues" evidence="1">
    <location>
        <begin position="78"/>
        <end position="89"/>
    </location>
</feature>
<sequence length="116" mass="12647">MGEQSEFAPTLAIWRPRAPPLEALACWSHGVCSCPPPRRRPHTSVPAPTGRRTSHAALGARAGAAGGCRGRGRDRLPAPHRAHRRRRDHRPADRVRGRGRPSVAPAGARRELGVRR</sequence>
<reference evidence="2 3" key="1">
    <citation type="submission" date="2019-04" db="EMBL/GenBank/DDBJ databases">
        <authorList>
            <person name="Dong K."/>
        </authorList>
    </citation>
    <scope>NUCLEOTIDE SEQUENCE [LARGE SCALE GENOMIC DNA]</scope>
    <source>
        <strain evidence="3">dk3543</strain>
    </source>
</reference>
<evidence type="ECO:0000256" key="1">
    <source>
        <dbReference type="SAM" id="MobiDB-lite"/>
    </source>
</evidence>